<comment type="caution">
    <text evidence="2">The sequence shown here is derived from an EMBL/GenBank/DDBJ whole genome shotgun (WGS) entry which is preliminary data.</text>
</comment>
<protein>
    <submittedName>
        <fullName evidence="2">Uncharacterized protein</fullName>
    </submittedName>
</protein>
<name>A0ABQ5G3U0_9ASTR</name>
<feature type="region of interest" description="Disordered" evidence="1">
    <location>
        <begin position="61"/>
        <end position="126"/>
    </location>
</feature>
<dbReference type="Proteomes" id="UP001151760">
    <property type="component" value="Unassembled WGS sequence"/>
</dbReference>
<evidence type="ECO:0000313" key="3">
    <source>
        <dbReference type="Proteomes" id="UP001151760"/>
    </source>
</evidence>
<gene>
    <name evidence="2" type="ORF">Tco_1029466</name>
</gene>
<sequence>MAYKEKTCPNKMVELEHGSLSQLKNLSFEEVKEEFDKLVKQVESFAPINFEATKDSLKRFGEELQTKTSKRLKSDEAKDDESTKKTGKRRKQLARKGLHSDKTDEDESEASKDADPISGTNIPINPVPVAIKPPSIATYKIIKQGKEGDYHEIDIGRTYAEDELEKVLWEYLKNMFEAPLSTDPIWSSLGQQRIISWRYYSTCRVHCLNLESSDIYMLTERKYPLTAESTMSNRHKDWLVQEQTTLGKDFSNPLMADNLPKIVWLSTHHI</sequence>
<accession>A0ABQ5G3U0</accession>
<feature type="compositionally biased region" description="Basic and acidic residues" evidence="1">
    <location>
        <begin position="72"/>
        <end position="84"/>
    </location>
</feature>
<keyword evidence="3" id="KW-1185">Reference proteome</keyword>
<dbReference type="EMBL" id="BQNB010018054">
    <property type="protein sequence ID" value="GJT70180.1"/>
    <property type="molecule type" value="Genomic_DNA"/>
</dbReference>
<reference evidence="2" key="1">
    <citation type="journal article" date="2022" name="Int. J. Mol. Sci.">
        <title>Draft Genome of Tanacetum Coccineum: Genomic Comparison of Closely Related Tanacetum-Family Plants.</title>
        <authorList>
            <person name="Yamashiro T."/>
            <person name="Shiraishi A."/>
            <person name="Nakayama K."/>
            <person name="Satake H."/>
        </authorList>
    </citation>
    <scope>NUCLEOTIDE SEQUENCE</scope>
</reference>
<evidence type="ECO:0000256" key="1">
    <source>
        <dbReference type="SAM" id="MobiDB-lite"/>
    </source>
</evidence>
<organism evidence="2 3">
    <name type="scientific">Tanacetum coccineum</name>
    <dbReference type="NCBI Taxonomy" id="301880"/>
    <lineage>
        <taxon>Eukaryota</taxon>
        <taxon>Viridiplantae</taxon>
        <taxon>Streptophyta</taxon>
        <taxon>Embryophyta</taxon>
        <taxon>Tracheophyta</taxon>
        <taxon>Spermatophyta</taxon>
        <taxon>Magnoliopsida</taxon>
        <taxon>eudicotyledons</taxon>
        <taxon>Gunneridae</taxon>
        <taxon>Pentapetalae</taxon>
        <taxon>asterids</taxon>
        <taxon>campanulids</taxon>
        <taxon>Asterales</taxon>
        <taxon>Asteraceae</taxon>
        <taxon>Asteroideae</taxon>
        <taxon>Anthemideae</taxon>
        <taxon>Anthemidinae</taxon>
        <taxon>Tanacetum</taxon>
    </lineage>
</organism>
<evidence type="ECO:0000313" key="2">
    <source>
        <dbReference type="EMBL" id="GJT70180.1"/>
    </source>
</evidence>
<reference evidence="2" key="2">
    <citation type="submission" date="2022-01" db="EMBL/GenBank/DDBJ databases">
        <authorList>
            <person name="Yamashiro T."/>
            <person name="Shiraishi A."/>
            <person name="Satake H."/>
            <person name="Nakayama K."/>
        </authorList>
    </citation>
    <scope>NUCLEOTIDE SEQUENCE</scope>
</reference>
<feature type="compositionally biased region" description="Basic residues" evidence="1">
    <location>
        <begin position="85"/>
        <end position="97"/>
    </location>
</feature>
<feature type="non-terminal residue" evidence="2">
    <location>
        <position position="270"/>
    </location>
</feature>
<proteinExistence type="predicted"/>